<evidence type="ECO:0000256" key="1">
    <source>
        <dbReference type="ARBA" id="ARBA00022723"/>
    </source>
</evidence>
<evidence type="ECO:0000256" key="4">
    <source>
        <dbReference type="SAM" id="MobiDB-lite"/>
    </source>
</evidence>
<feature type="binding site" evidence="3">
    <location>
        <position position="402"/>
    </location>
    <ligand>
        <name>Mn(2+)</name>
        <dbReference type="ChEBI" id="CHEBI:29035"/>
        <label>2</label>
    </ligand>
</feature>
<gene>
    <name evidence="7" type="ORF">FE257_011792</name>
</gene>
<dbReference type="EMBL" id="VCAU01000008">
    <property type="protein sequence ID" value="KAF9893360.1"/>
    <property type="molecule type" value="Genomic_DNA"/>
</dbReference>
<keyword evidence="3" id="KW-0464">Manganese</keyword>
<dbReference type="InterPro" id="IPR014710">
    <property type="entry name" value="RmlC-like_jellyroll"/>
</dbReference>
<feature type="domain" description="Cupin type-1" evidence="6">
    <location>
        <begin position="311"/>
        <end position="452"/>
    </location>
</feature>
<evidence type="ECO:0000313" key="7">
    <source>
        <dbReference type="EMBL" id="KAF9893360.1"/>
    </source>
</evidence>
<dbReference type="InterPro" id="IPR051610">
    <property type="entry name" value="GPI/OXD"/>
</dbReference>
<dbReference type="PANTHER" id="PTHR35848:SF9">
    <property type="entry name" value="SLL1358 PROTEIN"/>
    <property type="match status" value="1"/>
</dbReference>
<evidence type="ECO:0000256" key="2">
    <source>
        <dbReference type="PIRSR" id="PIRSR617774-1"/>
    </source>
</evidence>
<dbReference type="Pfam" id="PF00190">
    <property type="entry name" value="Cupin_1"/>
    <property type="match status" value="2"/>
</dbReference>
<dbReference type="SMART" id="SM00835">
    <property type="entry name" value="Cupin_1"/>
    <property type="match status" value="2"/>
</dbReference>
<feature type="binding site" evidence="3">
    <location>
        <position position="175"/>
    </location>
    <ligand>
        <name>Mn(2+)</name>
        <dbReference type="ChEBI" id="CHEBI:29035"/>
        <label>1</label>
    </ligand>
</feature>
<feature type="domain" description="Cupin type-1" evidence="6">
    <location>
        <begin position="134"/>
        <end position="272"/>
    </location>
</feature>
<dbReference type="CDD" id="cd20305">
    <property type="entry name" value="cupin_OxDC_C"/>
    <property type="match status" value="1"/>
</dbReference>
<feature type="binding site" evidence="3">
    <location>
        <position position="363"/>
    </location>
    <ligand>
        <name>Mn(2+)</name>
        <dbReference type="ChEBI" id="CHEBI:29035"/>
        <label>2</label>
    </ligand>
</feature>
<dbReference type="InterPro" id="IPR011051">
    <property type="entry name" value="RmlC_Cupin_sf"/>
</dbReference>
<feature type="binding site" evidence="3">
    <location>
        <position position="358"/>
    </location>
    <ligand>
        <name>Mn(2+)</name>
        <dbReference type="ChEBI" id="CHEBI:29035"/>
        <label>2</label>
    </ligand>
</feature>
<evidence type="ECO:0000313" key="8">
    <source>
        <dbReference type="Proteomes" id="UP001194746"/>
    </source>
</evidence>
<feature type="binding site" evidence="3">
    <location>
        <position position="356"/>
    </location>
    <ligand>
        <name>Mn(2+)</name>
        <dbReference type="ChEBI" id="CHEBI:29035"/>
        <label>2</label>
    </ligand>
</feature>
<sequence>MKSTVFRILGLALFLGCAVYGAPTHNSVRDTTDNPPLRGSEDLLGYSSSNKLSEHSTEEVKYTLVTGQKEDADIGTYLDFETADNPQPIRGDMGGTDAGPRNYNYDRINSDKLAPPGSDKGQTINAQWPMGLSRNKLGMDSAGWARQENTVVMPDATKMAGVDMRLEAGAYRELHWHVASEWSLVLNGSCRIQAINENGETFVDDLTEGDVWFFPPGVPHSIQALDPGVEFLLVFDDGSFSEDNTFLASQVFAHNPRSVLSKNLDLPLSAFDNIPSDELYIFPGTPAPKDIEEQNVTTAAGVVPLNESYSYHFSEQPAHEVAGGSVKIVDPATFPIAANFAAAVVTVKPGGMREIHWHPSSDEWTFFIRGKGRATLFEAPSTATTFDYRPGDVGYFPQSHSHYVENTGDEDLVFVEVLQAEAFTDIALGQWIGSTPKQIVADTLKLPESALAELKSEKQYIVAGSKETGAEER</sequence>
<keyword evidence="1 3" id="KW-0479">Metal-binding</keyword>
<accession>A0AAD4CVA0</accession>
<protein>
    <recommendedName>
        <fullName evidence="6">Cupin type-1 domain-containing protein</fullName>
    </recommendedName>
</protein>
<feature type="chain" id="PRO_5042273807" description="Cupin type-1 domain-containing protein" evidence="5">
    <location>
        <begin position="22"/>
        <end position="473"/>
    </location>
</feature>
<dbReference type="InterPro" id="IPR017774">
    <property type="entry name" value="Bicupin_oxalate_deCO2ase/Oxase"/>
</dbReference>
<dbReference type="PANTHER" id="PTHR35848">
    <property type="entry name" value="OXALATE-BINDING PROTEIN"/>
    <property type="match status" value="1"/>
</dbReference>
<feature type="active site" description="Proton donor" evidence="2">
    <location>
        <position position="416"/>
    </location>
</feature>
<dbReference type="CDD" id="cd20304">
    <property type="entry name" value="cupin_OxDC_N"/>
    <property type="match status" value="1"/>
</dbReference>
<evidence type="ECO:0000259" key="6">
    <source>
        <dbReference type="SMART" id="SM00835"/>
    </source>
</evidence>
<feature type="binding site" evidence="3">
    <location>
        <position position="220"/>
    </location>
    <ligand>
        <name>Mn(2+)</name>
        <dbReference type="ChEBI" id="CHEBI:29035"/>
        <label>1</label>
    </ligand>
</feature>
<dbReference type="GO" id="GO:0046872">
    <property type="term" value="F:metal ion binding"/>
    <property type="evidence" value="ECO:0007669"/>
    <property type="project" value="UniProtKB-KW"/>
</dbReference>
<proteinExistence type="predicted"/>
<feature type="binding site" evidence="3">
    <location>
        <position position="177"/>
    </location>
    <ligand>
        <name>Mn(2+)</name>
        <dbReference type="ChEBI" id="CHEBI:29035"/>
        <label>1</label>
    </ligand>
</feature>
<comment type="caution">
    <text evidence="7">The sequence shown here is derived from an EMBL/GenBank/DDBJ whole genome shotgun (WGS) entry which is preliminary data.</text>
</comment>
<keyword evidence="8" id="KW-1185">Reference proteome</keyword>
<dbReference type="InterPro" id="IPR006045">
    <property type="entry name" value="Cupin_1"/>
</dbReference>
<dbReference type="NCBIfam" id="TIGR03404">
    <property type="entry name" value="bicupin_oxalic"/>
    <property type="match status" value="1"/>
</dbReference>
<dbReference type="GO" id="GO:0033609">
    <property type="term" value="P:oxalate metabolic process"/>
    <property type="evidence" value="ECO:0007669"/>
    <property type="project" value="InterPro"/>
</dbReference>
<name>A0AAD4CVA0_ASPNN</name>
<dbReference type="Proteomes" id="UP001194746">
    <property type="component" value="Unassembled WGS sequence"/>
</dbReference>
<feature type="binding site" evidence="3">
    <location>
        <position position="181"/>
    </location>
    <ligand>
        <name>Mn(2+)</name>
        <dbReference type="ChEBI" id="CHEBI:29035"/>
        <label>1</label>
    </ligand>
</feature>
<comment type="cofactor">
    <cofactor evidence="3">
        <name>Mn(2+)</name>
        <dbReference type="ChEBI" id="CHEBI:29035"/>
    </cofactor>
    <text evidence="3">Binds 2 manganese ions per subunit.</text>
</comment>
<dbReference type="Gene3D" id="2.60.120.10">
    <property type="entry name" value="Jelly Rolls"/>
    <property type="match status" value="2"/>
</dbReference>
<dbReference type="SUPFAM" id="SSF51182">
    <property type="entry name" value="RmlC-like cupins"/>
    <property type="match status" value="1"/>
</dbReference>
<keyword evidence="5" id="KW-0732">Signal</keyword>
<reference evidence="7" key="1">
    <citation type="journal article" date="2019" name="Beilstein J. Org. Chem.">
        <title>Nanangenines: drimane sesquiterpenoids as the dominant metabolite cohort of a novel Australian fungus, Aspergillus nanangensis.</title>
        <authorList>
            <person name="Lacey H.J."/>
            <person name="Gilchrist C.L.M."/>
            <person name="Crombie A."/>
            <person name="Kalaitzis J.A."/>
            <person name="Vuong D."/>
            <person name="Rutledge P.J."/>
            <person name="Turner P."/>
            <person name="Pitt J.I."/>
            <person name="Lacey E."/>
            <person name="Chooi Y.H."/>
            <person name="Piggott A.M."/>
        </authorList>
    </citation>
    <scope>NUCLEOTIDE SEQUENCE</scope>
    <source>
        <strain evidence="7">MST-FP2251</strain>
    </source>
</reference>
<organism evidence="7 8">
    <name type="scientific">Aspergillus nanangensis</name>
    <dbReference type="NCBI Taxonomy" id="2582783"/>
    <lineage>
        <taxon>Eukaryota</taxon>
        <taxon>Fungi</taxon>
        <taxon>Dikarya</taxon>
        <taxon>Ascomycota</taxon>
        <taxon>Pezizomycotina</taxon>
        <taxon>Eurotiomycetes</taxon>
        <taxon>Eurotiomycetidae</taxon>
        <taxon>Eurotiales</taxon>
        <taxon>Aspergillaceae</taxon>
        <taxon>Aspergillus</taxon>
        <taxon>Aspergillus subgen. Circumdati</taxon>
    </lineage>
</organism>
<feature type="signal peptide" evidence="5">
    <location>
        <begin position="1"/>
        <end position="21"/>
    </location>
</feature>
<evidence type="ECO:0000256" key="5">
    <source>
        <dbReference type="SAM" id="SignalP"/>
    </source>
</evidence>
<reference evidence="7" key="2">
    <citation type="submission" date="2020-02" db="EMBL/GenBank/DDBJ databases">
        <authorList>
            <person name="Gilchrist C.L.M."/>
            <person name="Chooi Y.-H."/>
        </authorList>
    </citation>
    <scope>NUCLEOTIDE SEQUENCE</scope>
    <source>
        <strain evidence="7">MST-FP2251</strain>
    </source>
</reference>
<feature type="region of interest" description="Disordered" evidence="4">
    <location>
        <begin position="25"/>
        <end position="52"/>
    </location>
</feature>
<dbReference type="AlphaFoldDB" id="A0AAD4CVA0"/>
<evidence type="ECO:0000256" key="3">
    <source>
        <dbReference type="PIRSR" id="PIRSR617774-2"/>
    </source>
</evidence>